<dbReference type="Proteomes" id="UP000716291">
    <property type="component" value="Unassembled WGS sequence"/>
</dbReference>
<organism evidence="2 3">
    <name type="scientific">Rhizopus oryzae</name>
    <name type="common">Mucormycosis agent</name>
    <name type="synonym">Rhizopus arrhizus var. delemar</name>
    <dbReference type="NCBI Taxonomy" id="64495"/>
    <lineage>
        <taxon>Eukaryota</taxon>
        <taxon>Fungi</taxon>
        <taxon>Fungi incertae sedis</taxon>
        <taxon>Mucoromycota</taxon>
        <taxon>Mucoromycotina</taxon>
        <taxon>Mucoromycetes</taxon>
        <taxon>Mucorales</taxon>
        <taxon>Mucorineae</taxon>
        <taxon>Rhizopodaceae</taxon>
        <taxon>Rhizopus</taxon>
    </lineage>
</organism>
<evidence type="ECO:0000313" key="3">
    <source>
        <dbReference type="Proteomes" id="UP000716291"/>
    </source>
</evidence>
<sequence length="95" mass="10921">MVWSCITWEGVGWIVDVGHRMNSEAYLEVLKDDLLKTMESYGLDSSKIVFQQDNDPKHTSKLGLKQKIGPGDRWPQLSSDLHETPNMHSYTSYHL</sequence>
<keyword evidence="3" id="KW-1185">Reference proteome</keyword>
<evidence type="ECO:0008006" key="4">
    <source>
        <dbReference type="Google" id="ProtNLM"/>
    </source>
</evidence>
<protein>
    <recommendedName>
        <fullName evidence="4">Transposase</fullName>
    </recommendedName>
</protein>
<feature type="compositionally biased region" description="Polar residues" evidence="1">
    <location>
        <begin position="86"/>
        <end position="95"/>
    </location>
</feature>
<reference evidence="2" key="1">
    <citation type="journal article" date="2020" name="Microb. Genom.">
        <title>Genetic diversity of clinical and environmental Mucorales isolates obtained from an investigation of mucormycosis cases among solid organ transplant recipients.</title>
        <authorList>
            <person name="Nguyen M.H."/>
            <person name="Kaul D."/>
            <person name="Muto C."/>
            <person name="Cheng S.J."/>
            <person name="Richter R.A."/>
            <person name="Bruno V.M."/>
            <person name="Liu G."/>
            <person name="Beyhan S."/>
            <person name="Sundermann A.J."/>
            <person name="Mounaud S."/>
            <person name="Pasculle A.W."/>
            <person name="Nierman W.C."/>
            <person name="Driscoll E."/>
            <person name="Cumbie R."/>
            <person name="Clancy C.J."/>
            <person name="Dupont C.L."/>
        </authorList>
    </citation>
    <scope>NUCLEOTIDE SEQUENCE</scope>
    <source>
        <strain evidence="2">GL11</strain>
    </source>
</reference>
<gene>
    <name evidence="2" type="ORF">G6F64_014635</name>
</gene>
<dbReference type="Gene3D" id="3.30.420.10">
    <property type="entry name" value="Ribonuclease H-like superfamily/Ribonuclease H"/>
    <property type="match status" value="1"/>
</dbReference>
<dbReference type="InterPro" id="IPR036397">
    <property type="entry name" value="RNaseH_sf"/>
</dbReference>
<dbReference type="EMBL" id="JAANQT010009081">
    <property type="protein sequence ID" value="KAG1278548.1"/>
    <property type="molecule type" value="Genomic_DNA"/>
</dbReference>
<evidence type="ECO:0000313" key="2">
    <source>
        <dbReference type="EMBL" id="KAG1278548.1"/>
    </source>
</evidence>
<name>A0A9P6WT45_RHIOR</name>
<dbReference type="AlphaFoldDB" id="A0A9P6WT45"/>
<proteinExistence type="predicted"/>
<evidence type="ECO:0000256" key="1">
    <source>
        <dbReference type="SAM" id="MobiDB-lite"/>
    </source>
</evidence>
<dbReference type="GO" id="GO:0003676">
    <property type="term" value="F:nucleic acid binding"/>
    <property type="evidence" value="ECO:0007669"/>
    <property type="project" value="InterPro"/>
</dbReference>
<feature type="region of interest" description="Disordered" evidence="1">
    <location>
        <begin position="54"/>
        <end position="95"/>
    </location>
</feature>
<comment type="caution">
    <text evidence="2">The sequence shown here is derived from an EMBL/GenBank/DDBJ whole genome shotgun (WGS) entry which is preliminary data.</text>
</comment>
<accession>A0A9P6WT45</accession>